<feature type="transmembrane region" description="Helical" evidence="3">
    <location>
        <begin position="240"/>
        <end position="259"/>
    </location>
</feature>
<protein>
    <recommendedName>
        <fullName evidence="4">CUB domain-containing protein</fullName>
    </recommendedName>
</protein>
<dbReference type="PROSITE" id="PS01180">
    <property type="entry name" value="CUB"/>
    <property type="match status" value="1"/>
</dbReference>
<dbReference type="Gene3D" id="2.60.120.290">
    <property type="entry name" value="Spermadhesin, CUB domain"/>
    <property type="match status" value="1"/>
</dbReference>
<sequence length="342" mass="39630">MDCFWKIEPLKDSSEFNHRLLVKLNLSLSDSTEVDSSNVRSENKLEFTVWQIPGLPYLDKIGPVYIWYHREFSPLGSEEVINNNIPRKINFNYEWRGECKCGEVHLKADKNNWNVLYSPDHPENYCPSMNCSWLLEAPEGYYIVVNISEFYTEADHDFLALFDGNDTNQKHMEMLSGMISFKNTIHSTKNIMAILFNSDISIQMGGFAIWYRAVKNDEFLQKQQSTELSSSDNSSSPHRLFLFMFFTLFAVIGILFIVARSNPTNNYFITIENIFRQLFPTAWTRMFNENEEEEEGGGEGRNQLLGSSTSVHFASNNRSKHQRTIDNNKCISFSTNNPSYNE</sequence>
<dbReference type="EMBL" id="CAJEWN010000014">
    <property type="protein sequence ID" value="CAD2133834.1"/>
    <property type="molecule type" value="Genomic_DNA"/>
</dbReference>
<keyword evidence="1" id="KW-1015">Disulfide bond</keyword>
<keyword evidence="3" id="KW-0472">Membrane</keyword>
<keyword evidence="3" id="KW-1133">Transmembrane helix</keyword>
<dbReference type="PANTHER" id="PTHR39385:SF2">
    <property type="entry name" value="SLIT-LIKE 3 PROTEIN"/>
    <property type="match status" value="1"/>
</dbReference>
<evidence type="ECO:0000259" key="4">
    <source>
        <dbReference type="PROSITE" id="PS01180"/>
    </source>
</evidence>
<evidence type="ECO:0000256" key="3">
    <source>
        <dbReference type="SAM" id="Phobius"/>
    </source>
</evidence>
<dbReference type="Pfam" id="PF00431">
    <property type="entry name" value="CUB"/>
    <property type="match status" value="1"/>
</dbReference>
<name>A0A6V7TT22_MELEN</name>
<gene>
    <name evidence="5" type="ORF">MENT_LOCUS4133</name>
</gene>
<comment type="caution">
    <text evidence="2">Lacks conserved residue(s) required for the propagation of feature annotation.</text>
</comment>
<dbReference type="OrthoDB" id="6116165at2759"/>
<proteinExistence type="predicted"/>
<feature type="domain" description="CUB" evidence="4">
    <location>
        <begin position="101"/>
        <end position="214"/>
    </location>
</feature>
<keyword evidence="3" id="KW-0812">Transmembrane</keyword>
<evidence type="ECO:0000313" key="6">
    <source>
        <dbReference type="Proteomes" id="UP000580250"/>
    </source>
</evidence>
<accession>A0A6V7TT22</accession>
<reference evidence="5 6" key="1">
    <citation type="submission" date="2020-08" db="EMBL/GenBank/DDBJ databases">
        <authorList>
            <person name="Koutsovoulos G."/>
            <person name="Danchin GJ E."/>
        </authorList>
    </citation>
    <scope>NUCLEOTIDE SEQUENCE [LARGE SCALE GENOMIC DNA]</scope>
</reference>
<evidence type="ECO:0000313" key="5">
    <source>
        <dbReference type="EMBL" id="CAD2133834.1"/>
    </source>
</evidence>
<dbReference type="PANTHER" id="PTHR39385">
    <property type="entry name" value="PROTEIN CBG20422"/>
    <property type="match status" value="1"/>
</dbReference>
<dbReference type="Proteomes" id="UP000580250">
    <property type="component" value="Unassembled WGS sequence"/>
</dbReference>
<dbReference type="InterPro" id="IPR035914">
    <property type="entry name" value="Sperma_CUB_dom_sf"/>
</dbReference>
<dbReference type="SUPFAM" id="SSF49854">
    <property type="entry name" value="Spermadhesin, CUB domain"/>
    <property type="match status" value="1"/>
</dbReference>
<dbReference type="SMART" id="SM00042">
    <property type="entry name" value="CUB"/>
    <property type="match status" value="1"/>
</dbReference>
<dbReference type="InterPro" id="IPR000859">
    <property type="entry name" value="CUB_dom"/>
</dbReference>
<organism evidence="5 6">
    <name type="scientific">Meloidogyne enterolobii</name>
    <name type="common">Root-knot nematode worm</name>
    <name type="synonym">Meloidogyne mayaguensis</name>
    <dbReference type="NCBI Taxonomy" id="390850"/>
    <lineage>
        <taxon>Eukaryota</taxon>
        <taxon>Metazoa</taxon>
        <taxon>Ecdysozoa</taxon>
        <taxon>Nematoda</taxon>
        <taxon>Chromadorea</taxon>
        <taxon>Rhabditida</taxon>
        <taxon>Tylenchina</taxon>
        <taxon>Tylenchomorpha</taxon>
        <taxon>Tylenchoidea</taxon>
        <taxon>Meloidogynidae</taxon>
        <taxon>Meloidogyninae</taxon>
        <taxon>Meloidogyne</taxon>
    </lineage>
</organism>
<comment type="caution">
    <text evidence="5">The sequence shown here is derived from an EMBL/GenBank/DDBJ whole genome shotgun (WGS) entry which is preliminary data.</text>
</comment>
<dbReference type="AlphaFoldDB" id="A0A6V7TT22"/>
<dbReference type="CDD" id="cd00041">
    <property type="entry name" value="CUB"/>
    <property type="match status" value="1"/>
</dbReference>
<evidence type="ECO:0000256" key="2">
    <source>
        <dbReference type="PROSITE-ProRule" id="PRU00059"/>
    </source>
</evidence>
<evidence type="ECO:0000256" key="1">
    <source>
        <dbReference type="ARBA" id="ARBA00023157"/>
    </source>
</evidence>